<dbReference type="SUPFAM" id="SSF53756">
    <property type="entry name" value="UDP-Glycosyltransferase/glycogen phosphorylase"/>
    <property type="match status" value="1"/>
</dbReference>
<dbReference type="EMBL" id="MNVB01000024">
    <property type="protein sequence ID" value="OIO17692.1"/>
    <property type="molecule type" value="Genomic_DNA"/>
</dbReference>
<dbReference type="AlphaFoldDB" id="A0A1J4TZN2"/>
<dbReference type="InterPro" id="IPR001296">
    <property type="entry name" value="Glyco_trans_1"/>
</dbReference>
<sequence length="387" mass="44537">MIHRIKSTLMGFIESRRKLGVVSLLPKGEIRGVVLLSYLIDPFFKKSNDDPAFFAHTNMWECKQMAQTFLDFNYKVDVINWNNQKFTPKQKYSFFIDIHSNLERLVPFLDRDCIRILHITGAHWLFQNRAEYARLLALQQRRGITLIPRRLVLPSLGIEYADCATTLGNQFTISTFSYVKKPIYRVPISASVLYPFPEDKDYEACRSRFLWFGSSGMVHKGLDLVLEAFAEMPEYHLTVCGPVKNEKDFESAFFKELYQTPNIHTIGWIDVSSPKFQEITKNCIGLIYPSCSEGGGGSVVTCLHAGLIPIVSIESSVDINDFGITLKDCTVDEIKKSVKILSGQSVNELKLRVRKAWEYARAHHTREQFTLRYEEVVQKIIARYDKH</sequence>
<dbReference type="GO" id="GO:0016757">
    <property type="term" value="F:glycosyltransferase activity"/>
    <property type="evidence" value="ECO:0007669"/>
    <property type="project" value="InterPro"/>
</dbReference>
<proteinExistence type="predicted"/>
<gene>
    <name evidence="2" type="ORF">AUJ29_01005</name>
</gene>
<dbReference type="Pfam" id="PF00534">
    <property type="entry name" value="Glycos_transf_1"/>
    <property type="match status" value="1"/>
</dbReference>
<organism evidence="2 3">
    <name type="scientific">Candidatus Kuenenbacteria bacterium CG1_02_38_13</name>
    <dbReference type="NCBI Taxonomy" id="1805235"/>
    <lineage>
        <taxon>Bacteria</taxon>
        <taxon>Candidatus Kueneniibacteriota</taxon>
    </lineage>
</organism>
<feature type="domain" description="Glycosyl transferase family 1" evidence="1">
    <location>
        <begin position="219"/>
        <end position="312"/>
    </location>
</feature>
<name>A0A1J4TZN2_9BACT</name>
<reference evidence="2 3" key="1">
    <citation type="journal article" date="2016" name="Environ. Microbiol.">
        <title>Genomic resolution of a cold subsurface aquifer community provides metabolic insights for novel microbes adapted to high CO concentrations.</title>
        <authorList>
            <person name="Probst A.J."/>
            <person name="Castelle C.J."/>
            <person name="Singh A."/>
            <person name="Brown C.T."/>
            <person name="Anantharaman K."/>
            <person name="Sharon I."/>
            <person name="Hug L.A."/>
            <person name="Burstein D."/>
            <person name="Emerson J.B."/>
            <person name="Thomas B.C."/>
            <person name="Banfield J.F."/>
        </authorList>
    </citation>
    <scope>NUCLEOTIDE SEQUENCE [LARGE SCALE GENOMIC DNA]</scope>
    <source>
        <strain evidence="2">CG1_02_38_13</strain>
    </source>
</reference>
<keyword evidence="2" id="KW-0808">Transferase</keyword>
<comment type="caution">
    <text evidence="2">The sequence shown here is derived from an EMBL/GenBank/DDBJ whole genome shotgun (WGS) entry which is preliminary data.</text>
</comment>
<evidence type="ECO:0000313" key="2">
    <source>
        <dbReference type="EMBL" id="OIO17692.1"/>
    </source>
</evidence>
<dbReference type="Proteomes" id="UP000182465">
    <property type="component" value="Unassembled WGS sequence"/>
</dbReference>
<accession>A0A1J4TZN2</accession>
<evidence type="ECO:0000259" key="1">
    <source>
        <dbReference type="Pfam" id="PF00534"/>
    </source>
</evidence>
<dbReference type="Gene3D" id="3.40.50.2000">
    <property type="entry name" value="Glycogen Phosphorylase B"/>
    <property type="match status" value="1"/>
</dbReference>
<evidence type="ECO:0000313" key="3">
    <source>
        <dbReference type="Proteomes" id="UP000182465"/>
    </source>
</evidence>
<protein>
    <submittedName>
        <fullName evidence="2">Glycosyl transferase family 1</fullName>
    </submittedName>
</protein>